<keyword evidence="2" id="KW-1185">Reference proteome</keyword>
<gene>
    <name evidence="1" type="primary">Necator_chrII.g5371</name>
    <name evidence="1" type="ORF">RB195_017578</name>
</gene>
<organism evidence="1 2">
    <name type="scientific">Necator americanus</name>
    <name type="common">Human hookworm</name>
    <dbReference type="NCBI Taxonomy" id="51031"/>
    <lineage>
        <taxon>Eukaryota</taxon>
        <taxon>Metazoa</taxon>
        <taxon>Ecdysozoa</taxon>
        <taxon>Nematoda</taxon>
        <taxon>Chromadorea</taxon>
        <taxon>Rhabditida</taxon>
        <taxon>Rhabditina</taxon>
        <taxon>Rhabditomorpha</taxon>
        <taxon>Strongyloidea</taxon>
        <taxon>Ancylostomatidae</taxon>
        <taxon>Bunostominae</taxon>
        <taxon>Necator</taxon>
    </lineage>
</organism>
<reference evidence="1 2" key="1">
    <citation type="submission" date="2023-08" db="EMBL/GenBank/DDBJ databases">
        <title>A Necator americanus chromosomal reference genome.</title>
        <authorList>
            <person name="Ilik V."/>
            <person name="Petrzelkova K.J."/>
            <person name="Pardy F."/>
            <person name="Fuh T."/>
            <person name="Niatou-Singa F.S."/>
            <person name="Gouil Q."/>
            <person name="Baker L."/>
            <person name="Ritchie M.E."/>
            <person name="Jex A.R."/>
            <person name="Gazzola D."/>
            <person name="Li H."/>
            <person name="Toshio Fujiwara R."/>
            <person name="Zhan B."/>
            <person name="Aroian R.V."/>
            <person name="Pafco B."/>
            <person name="Schwarz E.M."/>
        </authorList>
    </citation>
    <scope>NUCLEOTIDE SEQUENCE [LARGE SCALE GENOMIC DNA]</scope>
    <source>
        <strain evidence="1 2">Aroian</strain>
        <tissue evidence="1">Whole animal</tissue>
    </source>
</reference>
<accession>A0ABR1C7Z1</accession>
<dbReference type="Proteomes" id="UP001303046">
    <property type="component" value="Unassembled WGS sequence"/>
</dbReference>
<evidence type="ECO:0000313" key="1">
    <source>
        <dbReference type="EMBL" id="KAK6733895.1"/>
    </source>
</evidence>
<dbReference type="EMBL" id="JAVFWL010000002">
    <property type="protein sequence ID" value="KAK6733895.1"/>
    <property type="molecule type" value="Genomic_DNA"/>
</dbReference>
<name>A0ABR1C7Z1_NECAM</name>
<sequence length="72" mass="7952">MDCGARLEMQLKVRGLGPAECHPTQDENACQTVTKQTGPSTLETRPYCPAGAQEALAAIFSRWNVGWESMRR</sequence>
<protein>
    <submittedName>
        <fullName evidence="1">Uncharacterized protein</fullName>
    </submittedName>
</protein>
<comment type="caution">
    <text evidence="1">The sequence shown here is derived from an EMBL/GenBank/DDBJ whole genome shotgun (WGS) entry which is preliminary data.</text>
</comment>
<evidence type="ECO:0000313" key="2">
    <source>
        <dbReference type="Proteomes" id="UP001303046"/>
    </source>
</evidence>
<proteinExistence type="predicted"/>